<dbReference type="EMBL" id="CAMAPF010000992">
    <property type="protein sequence ID" value="CAH9136049.1"/>
    <property type="molecule type" value="Genomic_DNA"/>
</dbReference>
<evidence type="ECO:0000313" key="2">
    <source>
        <dbReference type="EMBL" id="CAH9136049.1"/>
    </source>
</evidence>
<dbReference type="AlphaFoldDB" id="A0AAV0FKW9"/>
<evidence type="ECO:0000256" key="1">
    <source>
        <dbReference type="SAM" id="MobiDB-lite"/>
    </source>
</evidence>
<sequence>MEDVVEQYRRLALEKENSRLNFDDEEEEVTIPNAKVAEFPVVGVIHTDRKVRFQALQDLFIPLWRPGRGMTVQEIDDKRVMGHSEKFCPLKYVEDLVLEKNFSADLRASGGGKISPTRGGKWLVDKQGGPNHYRRAQGDEEETMRQGRKGSIAETESSGTKEESRSGAGEVSVDQKRRRVWKDPAEENNTEEEMALDNTKNGEETGFN</sequence>
<dbReference type="Proteomes" id="UP001152523">
    <property type="component" value="Unassembled WGS sequence"/>
</dbReference>
<reference evidence="2" key="1">
    <citation type="submission" date="2022-07" db="EMBL/GenBank/DDBJ databases">
        <authorList>
            <person name="Macas J."/>
            <person name="Novak P."/>
            <person name="Neumann P."/>
        </authorList>
    </citation>
    <scope>NUCLEOTIDE SEQUENCE</scope>
</reference>
<evidence type="ECO:0000313" key="3">
    <source>
        <dbReference type="Proteomes" id="UP001152523"/>
    </source>
</evidence>
<comment type="caution">
    <text evidence="2">The sequence shown here is derived from an EMBL/GenBank/DDBJ whole genome shotgun (WGS) entry which is preliminary data.</text>
</comment>
<organism evidence="2 3">
    <name type="scientific">Cuscuta epithymum</name>
    <dbReference type="NCBI Taxonomy" id="186058"/>
    <lineage>
        <taxon>Eukaryota</taxon>
        <taxon>Viridiplantae</taxon>
        <taxon>Streptophyta</taxon>
        <taxon>Embryophyta</taxon>
        <taxon>Tracheophyta</taxon>
        <taxon>Spermatophyta</taxon>
        <taxon>Magnoliopsida</taxon>
        <taxon>eudicotyledons</taxon>
        <taxon>Gunneridae</taxon>
        <taxon>Pentapetalae</taxon>
        <taxon>asterids</taxon>
        <taxon>lamiids</taxon>
        <taxon>Solanales</taxon>
        <taxon>Convolvulaceae</taxon>
        <taxon>Cuscuteae</taxon>
        <taxon>Cuscuta</taxon>
        <taxon>Cuscuta subgen. Cuscuta</taxon>
    </lineage>
</organism>
<keyword evidence="3" id="KW-1185">Reference proteome</keyword>
<gene>
    <name evidence="2" type="ORF">CEPIT_LOCUS34981</name>
</gene>
<feature type="region of interest" description="Disordered" evidence="1">
    <location>
        <begin position="107"/>
        <end position="208"/>
    </location>
</feature>
<proteinExistence type="predicted"/>
<feature type="compositionally biased region" description="Acidic residues" evidence="1">
    <location>
        <begin position="186"/>
        <end position="195"/>
    </location>
</feature>
<protein>
    <submittedName>
        <fullName evidence="2">Uncharacterized protein</fullName>
    </submittedName>
</protein>
<accession>A0AAV0FKW9</accession>
<name>A0AAV0FKW9_9ASTE</name>